<dbReference type="Pfam" id="PF00270">
    <property type="entry name" value="DEAD"/>
    <property type="match status" value="1"/>
</dbReference>
<dbReference type="SMART" id="SM00487">
    <property type="entry name" value="DEXDc"/>
    <property type="match status" value="1"/>
</dbReference>
<dbReference type="GO" id="GO:0005737">
    <property type="term" value="C:cytoplasm"/>
    <property type="evidence" value="ECO:0007669"/>
    <property type="project" value="TreeGrafter"/>
</dbReference>
<evidence type="ECO:0000256" key="4">
    <source>
        <dbReference type="ARBA" id="ARBA00022771"/>
    </source>
</evidence>
<dbReference type="GO" id="GO:0005634">
    <property type="term" value="C:nucleus"/>
    <property type="evidence" value="ECO:0007669"/>
    <property type="project" value="TreeGrafter"/>
</dbReference>
<evidence type="ECO:0000256" key="8">
    <source>
        <dbReference type="ARBA" id="ARBA00022840"/>
    </source>
</evidence>
<sequence>MSWPRRGDARKDGSDKVATDVSWPRREATSTVESGKTQPAWPRRETKKVDAIKSHQSKNDEAWLLQVFEKRKELKKKRKLEAILLEARVKEDAAEQAEQKRAMTTAPSIDEPPPTAIVVDAISDAVIDARPSTLDIDDRSVPVVRSNTSSLPLPTGRAAPPSSSDHHRPDLSKKPASSTSAKFNPLALTPPPQRPLKTLDWKPTSSPSAAYSIDADVTAWKEFAKKEVHREKGPSSVSDNFVRLTMRKRVRGSTGKAKKRPQYLHATMYSNNNDNNNTHQPGNPTPKQGDSAAEATDAMISDGVDIVDECLAQPPHTLPPRPSTDLLLVPPTVTEAAPPLPPQLHPTDDMLDIPIPCCAHGIPCHRLIVSKKTKNHGHAFFACTRRLDEGRCDFFLWEQNHPAAVTLAWTSSSSDLPPPPPIPRFESALHALRVVFGHGDFKPGQEWAIHRLLNEPSSKSLLVLPTGSGKSLCYQLPALYLPGLTIVISPLISLMQDQLTKLPLPLQARAASFSSSRFKADQAAVIKALVENRLKLLFVSPERVVTAGFARLLARVHVSLVCIDEAHCVSEWSHNFRPAFLRLGRVTRRATNVLALTATASVAVTRDIVRILEIPTDQGIHRCSAYRPNLDLHVQRIQHDDDRYAALRTLLTTAPLNKGSVIVYVHTQYAAAQVAALLTTEANIKASAYHAGLSSDVKEKVQKGFASGKVRVVVATIAFGMGIDKANVRGVVHFHMPTSMEHYVQHIGRAGRDGKKASCMVLLLQSDFVRFHSLAHSDGLSMPQAHELVRTLFCRHNTSMSSPSITHPIATLEQDLDMKHSVVDTVLTTLELQGMVELLPCLYATCTISVHQSQMSKWTVHPMYPNVMAIAAVSAVQDGYLCTTSFVYNVVEYTHRFASNSTNDASAFIELRRLQQLGIVQYKLSDYAIHFRILKCPSSSDAALDDLAHAIYIHHQAQEARNVHRLEALYQVLSAACHIPLGKSRVGKKQPSDATVDPLNAAIEAYFEDNGGTRTAVEEEGHDDWLRTPLTPAETLAIQAATTRLLQDDRVACRLVSAQSITRILHGLSSPRFPSDDWRDHPLWAKFAAMPFPNVRAVVHDVVTDHKRNQTAMTGDDTNVCIDNQGKNQEAR</sequence>
<dbReference type="Pfam" id="PF00271">
    <property type="entry name" value="Helicase_C"/>
    <property type="match status" value="1"/>
</dbReference>
<accession>A0A3R7ARB7</accession>
<organism evidence="16 17">
    <name type="scientific">Aphanomyces astaci</name>
    <name type="common">Crayfish plague agent</name>
    <dbReference type="NCBI Taxonomy" id="112090"/>
    <lineage>
        <taxon>Eukaryota</taxon>
        <taxon>Sar</taxon>
        <taxon>Stramenopiles</taxon>
        <taxon>Oomycota</taxon>
        <taxon>Saprolegniomycetes</taxon>
        <taxon>Saprolegniales</taxon>
        <taxon>Verrucalvaceae</taxon>
        <taxon>Aphanomyces</taxon>
    </lineage>
</organism>
<evidence type="ECO:0000256" key="11">
    <source>
        <dbReference type="PROSITE-ProRule" id="PRU01343"/>
    </source>
</evidence>
<evidence type="ECO:0000313" key="16">
    <source>
        <dbReference type="EMBL" id="RHY52935.1"/>
    </source>
</evidence>
<evidence type="ECO:0000256" key="1">
    <source>
        <dbReference type="ARBA" id="ARBA00005446"/>
    </source>
</evidence>
<evidence type="ECO:0000256" key="3">
    <source>
        <dbReference type="ARBA" id="ARBA00022741"/>
    </source>
</evidence>
<evidence type="ECO:0000313" key="17">
    <source>
        <dbReference type="Proteomes" id="UP000283543"/>
    </source>
</evidence>
<feature type="compositionally biased region" description="Basic and acidic residues" evidence="12">
    <location>
        <begin position="91"/>
        <end position="101"/>
    </location>
</feature>
<feature type="region of interest" description="Disordered" evidence="12">
    <location>
        <begin position="269"/>
        <end position="294"/>
    </location>
</feature>
<evidence type="ECO:0000256" key="12">
    <source>
        <dbReference type="SAM" id="MobiDB-lite"/>
    </source>
</evidence>
<evidence type="ECO:0000259" key="14">
    <source>
        <dbReference type="PROSITE" id="PS51194"/>
    </source>
</evidence>
<dbReference type="Gene3D" id="3.40.50.300">
    <property type="entry name" value="P-loop containing nucleotide triphosphate hydrolases"/>
    <property type="match status" value="2"/>
</dbReference>
<dbReference type="SMART" id="SM00490">
    <property type="entry name" value="HELICc"/>
    <property type="match status" value="1"/>
</dbReference>
<feature type="compositionally biased region" description="Basic and acidic residues" evidence="12">
    <location>
        <begin position="164"/>
        <end position="173"/>
    </location>
</feature>
<dbReference type="GO" id="GO:0016787">
    <property type="term" value="F:hydrolase activity"/>
    <property type="evidence" value="ECO:0007669"/>
    <property type="project" value="UniProtKB-KW"/>
</dbReference>
<evidence type="ECO:0000259" key="15">
    <source>
        <dbReference type="PROSITE" id="PS51999"/>
    </source>
</evidence>
<dbReference type="GO" id="GO:0005524">
    <property type="term" value="F:ATP binding"/>
    <property type="evidence" value="ECO:0007669"/>
    <property type="project" value="UniProtKB-KW"/>
</dbReference>
<feature type="domain" description="GRF-type" evidence="15">
    <location>
        <begin position="358"/>
        <end position="401"/>
    </location>
</feature>
<dbReference type="Pfam" id="PF06839">
    <property type="entry name" value="Zn_ribbon_GRF"/>
    <property type="match status" value="1"/>
</dbReference>
<dbReference type="Proteomes" id="UP000283543">
    <property type="component" value="Unassembled WGS sequence"/>
</dbReference>
<dbReference type="GO" id="GO:0005694">
    <property type="term" value="C:chromosome"/>
    <property type="evidence" value="ECO:0007669"/>
    <property type="project" value="TreeGrafter"/>
</dbReference>
<dbReference type="PANTHER" id="PTHR13710:SF108">
    <property type="entry name" value="ATP-DEPENDENT DNA HELICASE Q4"/>
    <property type="match status" value="1"/>
</dbReference>
<comment type="caution">
    <text evidence="16">The sequence shown here is derived from an EMBL/GenBank/DDBJ whole genome shotgun (WGS) entry which is preliminary data.</text>
</comment>
<keyword evidence="6" id="KW-0347">Helicase</keyword>
<evidence type="ECO:0000256" key="6">
    <source>
        <dbReference type="ARBA" id="ARBA00022806"/>
    </source>
</evidence>
<gene>
    <name evidence="16" type="ORF">DYB34_006048</name>
</gene>
<dbReference type="PANTHER" id="PTHR13710">
    <property type="entry name" value="DNA HELICASE RECQ FAMILY MEMBER"/>
    <property type="match status" value="1"/>
</dbReference>
<dbReference type="VEuPathDB" id="FungiDB:H257_11687"/>
<feature type="compositionally biased region" description="Basic and acidic residues" evidence="12">
    <location>
        <begin position="42"/>
        <end position="55"/>
    </location>
</feature>
<keyword evidence="8" id="KW-0067">ATP-binding</keyword>
<name>A0A3R7ARB7_APHAT</name>
<dbReference type="PROSITE" id="PS51999">
    <property type="entry name" value="ZF_GRF"/>
    <property type="match status" value="1"/>
</dbReference>
<dbReference type="PROSITE" id="PS51194">
    <property type="entry name" value="HELICASE_CTER"/>
    <property type="match status" value="1"/>
</dbReference>
<dbReference type="GO" id="GO:0043138">
    <property type="term" value="F:3'-5' DNA helicase activity"/>
    <property type="evidence" value="ECO:0007669"/>
    <property type="project" value="UniProtKB-EC"/>
</dbReference>
<dbReference type="InterPro" id="IPR004589">
    <property type="entry name" value="DNA_helicase_ATP-dep_RecQ"/>
</dbReference>
<dbReference type="EC" id="5.6.2.4" evidence="10"/>
<dbReference type="NCBIfam" id="TIGR00614">
    <property type="entry name" value="recQ_fam"/>
    <property type="match status" value="1"/>
</dbReference>
<keyword evidence="7" id="KW-0862">Zinc</keyword>
<dbReference type="GO" id="GO:0003676">
    <property type="term" value="F:nucleic acid binding"/>
    <property type="evidence" value="ECO:0007669"/>
    <property type="project" value="InterPro"/>
</dbReference>
<feature type="domain" description="Helicase C-terminal" evidence="14">
    <location>
        <begin position="646"/>
        <end position="796"/>
    </location>
</feature>
<feature type="compositionally biased region" description="Basic and acidic residues" evidence="12">
    <location>
        <begin position="1"/>
        <end position="28"/>
    </location>
</feature>
<keyword evidence="5" id="KW-0378">Hydrolase</keyword>
<dbReference type="PROSITE" id="PS51192">
    <property type="entry name" value="HELICASE_ATP_BIND_1"/>
    <property type="match status" value="1"/>
</dbReference>
<dbReference type="EMBL" id="QUTB01005855">
    <property type="protein sequence ID" value="RHY52935.1"/>
    <property type="molecule type" value="Genomic_DNA"/>
</dbReference>
<dbReference type="SUPFAM" id="SSF52540">
    <property type="entry name" value="P-loop containing nucleoside triphosphate hydrolases"/>
    <property type="match status" value="1"/>
</dbReference>
<evidence type="ECO:0000256" key="9">
    <source>
        <dbReference type="ARBA" id="ARBA00034617"/>
    </source>
</evidence>
<proteinExistence type="inferred from homology"/>
<dbReference type="AlphaFoldDB" id="A0A3R7ARB7"/>
<dbReference type="InterPro" id="IPR011545">
    <property type="entry name" value="DEAD/DEAH_box_helicase_dom"/>
</dbReference>
<protein>
    <recommendedName>
        <fullName evidence="10">DNA 3'-5' helicase</fullName>
        <ecNumber evidence="10">5.6.2.4</ecNumber>
    </recommendedName>
</protein>
<dbReference type="InterPro" id="IPR027417">
    <property type="entry name" value="P-loop_NTPase"/>
</dbReference>
<keyword evidence="4 11" id="KW-0863">Zinc-finger</keyword>
<dbReference type="InterPro" id="IPR010666">
    <property type="entry name" value="Znf_GRF"/>
</dbReference>
<dbReference type="GO" id="GO:0008270">
    <property type="term" value="F:zinc ion binding"/>
    <property type="evidence" value="ECO:0007669"/>
    <property type="project" value="UniProtKB-KW"/>
</dbReference>
<feature type="region of interest" description="Disordered" evidence="12">
    <location>
        <begin position="138"/>
        <end position="208"/>
    </location>
</feature>
<comment type="similarity">
    <text evidence="1">Belongs to the helicase family. RecQ subfamily.</text>
</comment>
<dbReference type="InterPro" id="IPR014001">
    <property type="entry name" value="Helicase_ATP-bd"/>
</dbReference>
<comment type="catalytic activity">
    <reaction evidence="9">
        <text>Couples ATP hydrolysis with the unwinding of duplex DNA by translocating in the 3'-5' direction.</text>
        <dbReference type="EC" id="5.6.2.4"/>
    </reaction>
</comment>
<evidence type="ECO:0000256" key="10">
    <source>
        <dbReference type="ARBA" id="ARBA00034808"/>
    </source>
</evidence>
<evidence type="ECO:0000256" key="2">
    <source>
        <dbReference type="ARBA" id="ARBA00022723"/>
    </source>
</evidence>
<feature type="region of interest" description="Disordered" evidence="12">
    <location>
        <begin position="1"/>
        <end position="55"/>
    </location>
</feature>
<evidence type="ECO:0000256" key="5">
    <source>
        <dbReference type="ARBA" id="ARBA00022801"/>
    </source>
</evidence>
<dbReference type="GO" id="GO:0009378">
    <property type="term" value="F:four-way junction helicase activity"/>
    <property type="evidence" value="ECO:0007669"/>
    <property type="project" value="TreeGrafter"/>
</dbReference>
<feature type="region of interest" description="Disordered" evidence="12">
    <location>
        <begin position="91"/>
        <end position="114"/>
    </location>
</feature>
<keyword evidence="2" id="KW-0479">Metal-binding</keyword>
<evidence type="ECO:0000259" key="13">
    <source>
        <dbReference type="PROSITE" id="PS51192"/>
    </source>
</evidence>
<reference evidence="16 17" key="1">
    <citation type="submission" date="2018-08" db="EMBL/GenBank/DDBJ databases">
        <title>Aphanomyces genome sequencing and annotation.</title>
        <authorList>
            <person name="Minardi D."/>
            <person name="Oidtmann B."/>
            <person name="Van Der Giezen M."/>
            <person name="Studholme D.J."/>
        </authorList>
    </citation>
    <scope>NUCLEOTIDE SEQUENCE [LARGE SCALE GENOMIC DNA]</scope>
    <source>
        <strain evidence="16 17">Si</strain>
    </source>
</reference>
<evidence type="ECO:0000256" key="7">
    <source>
        <dbReference type="ARBA" id="ARBA00022833"/>
    </source>
</evidence>
<dbReference type="GO" id="GO:0000724">
    <property type="term" value="P:double-strand break repair via homologous recombination"/>
    <property type="evidence" value="ECO:0007669"/>
    <property type="project" value="TreeGrafter"/>
</dbReference>
<feature type="compositionally biased region" description="Polar residues" evidence="12">
    <location>
        <begin position="278"/>
        <end position="288"/>
    </location>
</feature>
<feature type="domain" description="Helicase ATP-binding" evidence="13">
    <location>
        <begin position="451"/>
        <end position="618"/>
    </location>
</feature>
<keyword evidence="3" id="KW-0547">Nucleotide-binding</keyword>
<dbReference type="InterPro" id="IPR001650">
    <property type="entry name" value="Helicase_C-like"/>
</dbReference>